<dbReference type="EMBL" id="CP146069">
    <property type="protein sequence ID" value="WWR45507.1"/>
    <property type="molecule type" value="Genomic_DNA"/>
</dbReference>
<gene>
    <name evidence="3" type="ORF">RZ517_11930</name>
</gene>
<keyword evidence="1" id="KW-0547">Nucleotide-binding</keyword>
<dbReference type="PANTHER" id="PTHR43384:SF13">
    <property type="entry name" value="SLR0110 PROTEIN"/>
    <property type="match status" value="1"/>
</dbReference>
<evidence type="ECO:0000256" key="1">
    <source>
        <dbReference type="ARBA" id="ARBA00022741"/>
    </source>
</evidence>
<dbReference type="InterPro" id="IPR027417">
    <property type="entry name" value="P-loop_NTPase"/>
</dbReference>
<dbReference type="SUPFAM" id="SSF52540">
    <property type="entry name" value="P-loop containing nucleoside triphosphate hydrolases"/>
    <property type="match status" value="1"/>
</dbReference>
<dbReference type="Pfam" id="PF10609">
    <property type="entry name" value="ParA"/>
    <property type="match status" value="1"/>
</dbReference>
<dbReference type="Gene3D" id="3.40.50.300">
    <property type="entry name" value="P-loop containing nucleotide triphosphate hydrolases"/>
    <property type="match status" value="1"/>
</dbReference>
<reference evidence="3 4" key="1">
    <citation type="submission" date="2023-10" db="EMBL/GenBank/DDBJ databases">
        <title>Roseovarius strain S88 nov., isolated from a marine algae.</title>
        <authorList>
            <person name="Lee M.W."/>
            <person name="Lee J.K."/>
            <person name="Kim J.M."/>
            <person name="Choi D.G."/>
            <person name="Baek J.H."/>
            <person name="Bayburt H."/>
            <person name="Jung J.J."/>
            <person name="Han D.M."/>
            <person name="Jeon C.O."/>
        </authorList>
    </citation>
    <scope>NUCLEOTIDE SEQUENCE [LARGE SCALE GENOMIC DNA]</scope>
    <source>
        <strain evidence="3 4">S88</strain>
    </source>
</reference>
<dbReference type="PANTHER" id="PTHR43384">
    <property type="entry name" value="SEPTUM SITE-DETERMINING PROTEIN MIND HOMOLOG, CHLOROPLASTIC-RELATED"/>
    <property type="match status" value="1"/>
</dbReference>
<organism evidence="3 4">
    <name type="scientific">Roseovarius phycicola</name>
    <dbReference type="NCBI Taxonomy" id="3080976"/>
    <lineage>
        <taxon>Bacteria</taxon>
        <taxon>Pseudomonadati</taxon>
        <taxon>Pseudomonadota</taxon>
        <taxon>Alphaproteobacteria</taxon>
        <taxon>Rhodobacterales</taxon>
        <taxon>Roseobacteraceae</taxon>
        <taxon>Roseovarius</taxon>
    </lineage>
</organism>
<evidence type="ECO:0000256" key="2">
    <source>
        <dbReference type="ARBA" id="ARBA00022840"/>
    </source>
</evidence>
<protein>
    <submittedName>
        <fullName evidence="3">P-loop NTPase</fullName>
    </submittedName>
</protein>
<evidence type="ECO:0000313" key="4">
    <source>
        <dbReference type="Proteomes" id="UP001364156"/>
    </source>
</evidence>
<evidence type="ECO:0000313" key="3">
    <source>
        <dbReference type="EMBL" id="WWR45507.1"/>
    </source>
</evidence>
<name>A0ABZ2HCT3_9RHOB</name>
<accession>A0ABZ2HCT3</accession>
<dbReference type="Proteomes" id="UP001364156">
    <property type="component" value="Chromosome"/>
</dbReference>
<dbReference type="InterPro" id="IPR033756">
    <property type="entry name" value="YlxH/NBP35"/>
</dbReference>
<keyword evidence="2" id="KW-0067">ATP-binding</keyword>
<proteinExistence type="predicted"/>
<sequence>MSTRHSSRSFMVISKRDAFIEIMTEVFPESENNKLVTSDETLQAMNGRAVELAFEHDVVIIEADPDDEQETQAIRDLLSNRTNKTVFLALTGSDVSIAKARKLRAVGIDEVLPLSIDGEELRSVVDEKIRERTAAQPAFHQSIPALGHLIPVAQARGGIGATTVAVNLACALAGRPAGFFGKRDGSRVALLDLDLQFGNANVFLDIEDNGGFLQLIESAEEPDERFVVSTLQQHPLKIDVLCAPLQLVPLQSMRQDLLEKILQVLLARYDYVVVDLPRAVVDWVEPILKQATELILVTDTSVPCVRQARRLIDLYREENVGLPVEIVVNREQKPLFKSEHLREAEKVLEAKLTHWIPDNAKIARSATDLGQPIMNTKPKSDIGKAIGKLAGALMADQQKSLKKQA</sequence>
<dbReference type="InterPro" id="IPR050625">
    <property type="entry name" value="ParA/MinD_ATPase"/>
</dbReference>
<keyword evidence="4" id="KW-1185">Reference proteome</keyword>